<evidence type="ECO:0000313" key="7">
    <source>
        <dbReference type="Proteomes" id="UP001428341"/>
    </source>
</evidence>
<keyword evidence="2 3" id="KW-0539">Nucleus</keyword>
<evidence type="ECO:0000259" key="5">
    <source>
        <dbReference type="PROSITE" id="PS51017"/>
    </source>
</evidence>
<evidence type="ECO:0000256" key="4">
    <source>
        <dbReference type="SAM" id="MobiDB-lite"/>
    </source>
</evidence>
<dbReference type="GO" id="GO:0005634">
    <property type="term" value="C:nucleus"/>
    <property type="evidence" value="ECO:0007669"/>
    <property type="project" value="UniProtKB-SubCell"/>
</dbReference>
<proteinExistence type="predicted"/>
<comment type="caution">
    <text evidence="6">The sequence shown here is derived from an EMBL/GenBank/DDBJ whole genome shotgun (WGS) entry which is preliminary data.</text>
</comment>
<evidence type="ECO:0000256" key="3">
    <source>
        <dbReference type="PROSITE-ProRule" id="PRU00357"/>
    </source>
</evidence>
<organism evidence="6 7">
    <name type="scientific">Citrus x changshan-huyou</name>
    <dbReference type="NCBI Taxonomy" id="2935761"/>
    <lineage>
        <taxon>Eukaryota</taxon>
        <taxon>Viridiplantae</taxon>
        <taxon>Streptophyta</taxon>
        <taxon>Embryophyta</taxon>
        <taxon>Tracheophyta</taxon>
        <taxon>Spermatophyta</taxon>
        <taxon>Magnoliopsida</taxon>
        <taxon>eudicotyledons</taxon>
        <taxon>Gunneridae</taxon>
        <taxon>Pentapetalae</taxon>
        <taxon>rosids</taxon>
        <taxon>malvids</taxon>
        <taxon>Sapindales</taxon>
        <taxon>Rutaceae</taxon>
        <taxon>Aurantioideae</taxon>
        <taxon>Citrus</taxon>
    </lineage>
</organism>
<protein>
    <recommendedName>
        <fullName evidence="5">CCT domain-containing protein</fullName>
    </recommendedName>
</protein>
<evidence type="ECO:0000256" key="1">
    <source>
        <dbReference type="ARBA" id="ARBA00004123"/>
    </source>
</evidence>
<feature type="region of interest" description="Disordered" evidence="4">
    <location>
        <begin position="273"/>
        <end position="314"/>
    </location>
</feature>
<dbReference type="InterPro" id="IPR010402">
    <property type="entry name" value="CCT_domain"/>
</dbReference>
<evidence type="ECO:0000256" key="2">
    <source>
        <dbReference type="ARBA" id="ARBA00023242"/>
    </source>
</evidence>
<reference evidence="6 7" key="1">
    <citation type="submission" date="2024-05" db="EMBL/GenBank/DDBJ databases">
        <title>Haplotype-resolved chromosome-level genome assembly of Huyou (Citrus changshanensis).</title>
        <authorList>
            <person name="Miao C."/>
            <person name="Chen W."/>
            <person name="Wu Y."/>
            <person name="Wang L."/>
            <person name="Zhao S."/>
            <person name="Grierson D."/>
            <person name="Xu C."/>
            <person name="Chen K."/>
        </authorList>
    </citation>
    <scope>NUCLEOTIDE SEQUENCE [LARGE SCALE GENOMIC DNA]</scope>
    <source>
        <strain evidence="6">01-14</strain>
        <tissue evidence="6">Leaf</tissue>
    </source>
</reference>
<evidence type="ECO:0000313" key="6">
    <source>
        <dbReference type="EMBL" id="KAK9197797.1"/>
    </source>
</evidence>
<feature type="compositionally biased region" description="Acidic residues" evidence="4">
    <location>
        <begin position="281"/>
        <end position="299"/>
    </location>
</feature>
<keyword evidence="7" id="KW-1185">Reference proteome</keyword>
<dbReference type="PANTHER" id="PTHR31319">
    <property type="entry name" value="ZINC FINGER PROTEIN CONSTANS-LIKE 4"/>
    <property type="match status" value="1"/>
</dbReference>
<gene>
    <name evidence="6" type="ORF">WN944_012980</name>
</gene>
<dbReference type="EMBL" id="JBCGBO010000005">
    <property type="protein sequence ID" value="KAK9197797.1"/>
    <property type="molecule type" value="Genomic_DNA"/>
</dbReference>
<sequence>MSSDLYTFDNFFTDSFSPFCDPSIDILEANNYNPVDESASIDQFAHSLLSSSPPSNLLGNLSLCQTNSNHLQTLAPNGYQDFSCLDSMEVKSEDSLVGFDTSSSYNQIQQEPLVLPHSYSGVENVAKYMQRSYSSNCFDGKPGFSFQPRFDSVLESPNFHNQALSSPENSFFAGQMRRVCSTGDLQNTKIPHKSQRSFSSPLATESSFMEEANFKVGRYSAEERKERILKYRAKRNQRNFNKTIKYACRKTLADNRPRIRGRFARNDEAGDVPKAAYSARDEDEDELWLDGLQQEEEEDGANRGGGGGGGPFVSSFGQYYGYY</sequence>
<dbReference type="GO" id="GO:0009909">
    <property type="term" value="P:regulation of flower development"/>
    <property type="evidence" value="ECO:0007669"/>
    <property type="project" value="InterPro"/>
</dbReference>
<dbReference type="PANTHER" id="PTHR31319:SF103">
    <property type="entry name" value="CCT MOTIF FAMILY PROTEIN"/>
    <property type="match status" value="1"/>
</dbReference>
<dbReference type="AlphaFoldDB" id="A0AAP0QNL1"/>
<dbReference type="Proteomes" id="UP001428341">
    <property type="component" value="Unassembled WGS sequence"/>
</dbReference>
<feature type="compositionally biased region" description="Gly residues" evidence="4">
    <location>
        <begin position="302"/>
        <end position="311"/>
    </location>
</feature>
<feature type="domain" description="CCT" evidence="5">
    <location>
        <begin position="224"/>
        <end position="266"/>
    </location>
</feature>
<dbReference type="InterPro" id="IPR045281">
    <property type="entry name" value="CONSTANS-like"/>
</dbReference>
<comment type="subcellular location">
    <subcellularLocation>
        <location evidence="1 3">Nucleus</location>
    </subcellularLocation>
</comment>
<dbReference type="GO" id="GO:0003700">
    <property type="term" value="F:DNA-binding transcription factor activity"/>
    <property type="evidence" value="ECO:0007669"/>
    <property type="project" value="TreeGrafter"/>
</dbReference>
<dbReference type="Pfam" id="PF06203">
    <property type="entry name" value="CCT"/>
    <property type="match status" value="1"/>
</dbReference>
<dbReference type="PROSITE" id="PS51017">
    <property type="entry name" value="CCT"/>
    <property type="match status" value="1"/>
</dbReference>
<accession>A0AAP0QNL1</accession>
<name>A0AAP0QNL1_9ROSI</name>